<gene>
    <name evidence="2" type="ORF">ACFFNX_48915</name>
</gene>
<evidence type="ECO:0000259" key="1">
    <source>
        <dbReference type="SMART" id="SM00852"/>
    </source>
</evidence>
<feature type="non-terminal residue" evidence="2">
    <location>
        <position position="120"/>
    </location>
</feature>
<comment type="caution">
    <text evidence="2">The sequence shown here is derived from an EMBL/GenBank/DDBJ whole genome shotgun (WGS) entry which is preliminary data.</text>
</comment>
<dbReference type="InterPro" id="IPR036425">
    <property type="entry name" value="MoaB/Mog-like_dom_sf"/>
</dbReference>
<proteinExistence type="predicted"/>
<sequence length="120" mass="12923">MAARVELLTVGDELLRGDTANGNATWLGWRLTEAGAEVTRSTVVPDDLDVIAGALGEALRRADAVIMTGGLGPTSDDMTREALARAAGVTLHRDPEVERRLRERAAERHVPLRPDALRMA</sequence>
<evidence type="ECO:0000313" key="2">
    <source>
        <dbReference type="EMBL" id="MFB9840098.1"/>
    </source>
</evidence>
<name>A0ABV5YYD5_9ACTN</name>
<dbReference type="SMART" id="SM00852">
    <property type="entry name" value="MoCF_biosynth"/>
    <property type="match status" value="1"/>
</dbReference>
<dbReference type="Proteomes" id="UP001589627">
    <property type="component" value="Unassembled WGS sequence"/>
</dbReference>
<feature type="domain" description="MoaB/Mog" evidence="1">
    <location>
        <begin position="6"/>
        <end position="116"/>
    </location>
</feature>
<dbReference type="Gene3D" id="3.40.980.10">
    <property type="entry name" value="MoaB/Mog-like domain"/>
    <property type="match status" value="1"/>
</dbReference>
<dbReference type="InterPro" id="IPR050101">
    <property type="entry name" value="CinA"/>
</dbReference>
<evidence type="ECO:0000313" key="3">
    <source>
        <dbReference type="Proteomes" id="UP001589627"/>
    </source>
</evidence>
<dbReference type="PANTHER" id="PTHR13939:SF0">
    <property type="entry name" value="NMN AMIDOHYDROLASE-LIKE PROTEIN YFAY"/>
    <property type="match status" value="1"/>
</dbReference>
<organism evidence="2 3">
    <name type="scientific">Actinoallomurus acaciae</name>
    <dbReference type="NCBI Taxonomy" id="502577"/>
    <lineage>
        <taxon>Bacteria</taxon>
        <taxon>Bacillati</taxon>
        <taxon>Actinomycetota</taxon>
        <taxon>Actinomycetes</taxon>
        <taxon>Streptosporangiales</taxon>
        <taxon>Thermomonosporaceae</taxon>
        <taxon>Actinoallomurus</taxon>
    </lineage>
</organism>
<protein>
    <submittedName>
        <fullName evidence="2">Molybdopterin-binding protein</fullName>
    </submittedName>
</protein>
<dbReference type="Pfam" id="PF00994">
    <property type="entry name" value="MoCF_biosynth"/>
    <property type="match status" value="1"/>
</dbReference>
<dbReference type="RefSeq" id="WP_378213315.1">
    <property type="nucleotide sequence ID" value="NZ_JBHLZP010000922.1"/>
</dbReference>
<dbReference type="EMBL" id="JBHLZP010000922">
    <property type="protein sequence ID" value="MFB9840098.1"/>
    <property type="molecule type" value="Genomic_DNA"/>
</dbReference>
<keyword evidence="3" id="KW-1185">Reference proteome</keyword>
<dbReference type="SUPFAM" id="SSF53218">
    <property type="entry name" value="Molybdenum cofactor biosynthesis proteins"/>
    <property type="match status" value="1"/>
</dbReference>
<accession>A0ABV5YYD5</accession>
<dbReference type="PANTHER" id="PTHR13939">
    <property type="entry name" value="NICOTINAMIDE-NUCLEOTIDE AMIDOHYDROLASE PNCC"/>
    <property type="match status" value="1"/>
</dbReference>
<reference evidence="2 3" key="1">
    <citation type="submission" date="2024-09" db="EMBL/GenBank/DDBJ databases">
        <authorList>
            <person name="Sun Q."/>
            <person name="Mori K."/>
        </authorList>
    </citation>
    <scope>NUCLEOTIDE SEQUENCE [LARGE SCALE GENOMIC DNA]</scope>
    <source>
        <strain evidence="2 3">TBRC 0563</strain>
    </source>
</reference>
<dbReference type="InterPro" id="IPR001453">
    <property type="entry name" value="MoaB/Mog_dom"/>
</dbReference>